<protein>
    <submittedName>
        <fullName evidence="2">Uncharacterized protein</fullName>
    </submittedName>
</protein>
<feature type="compositionally biased region" description="Basic and acidic residues" evidence="1">
    <location>
        <begin position="56"/>
        <end position="69"/>
    </location>
</feature>
<evidence type="ECO:0000256" key="1">
    <source>
        <dbReference type="SAM" id="MobiDB-lite"/>
    </source>
</evidence>
<evidence type="ECO:0000313" key="3">
    <source>
        <dbReference type="Proteomes" id="UP001562425"/>
    </source>
</evidence>
<accession>A0ABD1CVH9</accession>
<evidence type="ECO:0000313" key="2">
    <source>
        <dbReference type="EMBL" id="KAL1380378.1"/>
    </source>
</evidence>
<dbReference type="EMBL" id="JBEHCU010009170">
    <property type="protein sequence ID" value="KAL1380378.1"/>
    <property type="molecule type" value="Genomic_DNA"/>
</dbReference>
<feature type="region of interest" description="Disordered" evidence="1">
    <location>
        <begin position="46"/>
        <end position="74"/>
    </location>
</feature>
<sequence>MLGQTDKKHEKNPPAVPETEGNQVLPGSLRRRHHLQELAVKLPHRKQKYTKKYGRMTHEVVEKPREAKKAGNIYNPAEPEVRKVLQLLRLRQINTFIKLNKVTRTCCASPTRAKFVPCNLIYLVLVAHSFDRRTSSSTTGLTISQH</sequence>
<proteinExistence type="predicted"/>
<comment type="caution">
    <text evidence="2">The sequence shown here is derived from an EMBL/GenBank/DDBJ whole genome shotgun (WGS) entry which is preliminary data.</text>
</comment>
<dbReference type="Proteomes" id="UP001562425">
    <property type="component" value="Unassembled WGS sequence"/>
</dbReference>
<feature type="compositionally biased region" description="Basic residues" evidence="1">
    <location>
        <begin position="46"/>
        <end position="55"/>
    </location>
</feature>
<feature type="region of interest" description="Disordered" evidence="1">
    <location>
        <begin position="1"/>
        <end position="28"/>
    </location>
</feature>
<feature type="compositionally biased region" description="Basic and acidic residues" evidence="1">
    <location>
        <begin position="1"/>
        <end position="12"/>
    </location>
</feature>
<organism evidence="2 3">
    <name type="scientific">Culex pipiens pipiens</name>
    <name type="common">Northern house mosquito</name>
    <dbReference type="NCBI Taxonomy" id="38569"/>
    <lineage>
        <taxon>Eukaryota</taxon>
        <taxon>Metazoa</taxon>
        <taxon>Ecdysozoa</taxon>
        <taxon>Arthropoda</taxon>
        <taxon>Hexapoda</taxon>
        <taxon>Insecta</taxon>
        <taxon>Pterygota</taxon>
        <taxon>Neoptera</taxon>
        <taxon>Endopterygota</taxon>
        <taxon>Diptera</taxon>
        <taxon>Nematocera</taxon>
        <taxon>Culicoidea</taxon>
        <taxon>Culicidae</taxon>
        <taxon>Culicinae</taxon>
        <taxon>Culicini</taxon>
        <taxon>Culex</taxon>
        <taxon>Culex</taxon>
    </lineage>
</organism>
<dbReference type="AlphaFoldDB" id="A0ABD1CVH9"/>
<reference evidence="2 3" key="1">
    <citation type="submission" date="2024-05" db="EMBL/GenBank/DDBJ databases">
        <title>Culex pipiens pipiens assembly and annotation.</title>
        <authorList>
            <person name="Alout H."/>
            <person name="Durand T."/>
        </authorList>
    </citation>
    <scope>NUCLEOTIDE SEQUENCE [LARGE SCALE GENOMIC DNA]</scope>
    <source>
        <strain evidence="2">HA-2024</strain>
        <tissue evidence="2">Whole body</tissue>
    </source>
</reference>
<keyword evidence="3" id="KW-1185">Reference proteome</keyword>
<gene>
    <name evidence="2" type="ORF">pipiens_014245</name>
</gene>
<name>A0ABD1CVH9_CULPP</name>